<name>A0A3G8ZKT4_9ACTN</name>
<sequence length="255" mass="28157">MTRYLEGSTPRAFAHRGWHTGTFAGLENTTPAFAEAVAQGYRYLETDVHVTADGKLLAFHDHFLDRVTDASGQIAALPWEQVRKAKIGGREPIPLLEDLLGEFPQARFNIDPKSDRSVGPLVDVLRRTNSSDRVCIGAFSDRRLQSVRAALGPRVATSLGPRQVAALVGRARHLPIPFRTFGAVAAQVPVGQGRITVVNDAFVSQAHRRGLEVHVWTIDDPAQMRRLLDLGVDAIMTDRPDLLKQELQDRGVWDS</sequence>
<evidence type="ECO:0000259" key="1">
    <source>
        <dbReference type="PROSITE" id="PS51704"/>
    </source>
</evidence>
<dbReference type="InterPro" id="IPR017946">
    <property type="entry name" value="PLC-like_Pdiesterase_TIM-brl"/>
</dbReference>
<dbReference type="RefSeq" id="WP_124798793.1">
    <property type="nucleotide sequence ID" value="NZ_CP034170.1"/>
</dbReference>
<dbReference type="KEGG" id="nak:EH165_07020"/>
<dbReference type="PANTHER" id="PTHR43805">
    <property type="entry name" value="GLYCEROPHOSPHORYL DIESTER PHOSPHODIESTERASE"/>
    <property type="match status" value="1"/>
</dbReference>
<organism evidence="2 3">
    <name type="scientific">Nakamurella antarctica</name>
    <dbReference type="NCBI Taxonomy" id="1902245"/>
    <lineage>
        <taxon>Bacteria</taxon>
        <taxon>Bacillati</taxon>
        <taxon>Actinomycetota</taxon>
        <taxon>Actinomycetes</taxon>
        <taxon>Nakamurellales</taxon>
        <taxon>Nakamurellaceae</taxon>
        <taxon>Nakamurella</taxon>
    </lineage>
</organism>
<dbReference type="Pfam" id="PF03009">
    <property type="entry name" value="GDPD"/>
    <property type="match status" value="1"/>
</dbReference>
<dbReference type="InterPro" id="IPR030395">
    <property type="entry name" value="GP_PDE_dom"/>
</dbReference>
<reference evidence="2 3" key="2">
    <citation type="submission" date="2018-12" db="EMBL/GenBank/DDBJ databases">
        <title>Nakamurella antarcticus sp. nov., isolated from Antarctica South Shetland Islands soil.</title>
        <authorList>
            <person name="Peng F."/>
        </authorList>
    </citation>
    <scope>NUCLEOTIDE SEQUENCE [LARGE SCALE GENOMIC DNA]</scope>
    <source>
        <strain evidence="2 3">S14-144</strain>
    </source>
</reference>
<feature type="domain" description="GP-PDE" evidence="1">
    <location>
        <begin position="10"/>
        <end position="247"/>
    </location>
</feature>
<dbReference type="PROSITE" id="PS51704">
    <property type="entry name" value="GP_PDE"/>
    <property type="match status" value="1"/>
</dbReference>
<accession>A0A3G8ZKT4</accession>
<dbReference type="SUPFAM" id="SSF51695">
    <property type="entry name" value="PLC-like phosphodiesterases"/>
    <property type="match status" value="1"/>
</dbReference>
<evidence type="ECO:0000313" key="3">
    <source>
        <dbReference type="Proteomes" id="UP000268084"/>
    </source>
</evidence>
<keyword evidence="3" id="KW-1185">Reference proteome</keyword>
<dbReference type="OrthoDB" id="5241788at2"/>
<dbReference type="AlphaFoldDB" id="A0A3G8ZKT4"/>
<protein>
    <submittedName>
        <fullName evidence="2">Glycerophosphodiester phosphodiesterase</fullName>
    </submittedName>
</protein>
<dbReference type="Proteomes" id="UP000268084">
    <property type="component" value="Chromosome"/>
</dbReference>
<dbReference type="CDD" id="cd08561">
    <property type="entry name" value="GDPD_cytoplasmic_ScUgpQ2_like"/>
    <property type="match status" value="1"/>
</dbReference>
<dbReference type="Gene3D" id="3.20.20.190">
    <property type="entry name" value="Phosphatidylinositol (PI) phosphodiesterase"/>
    <property type="match status" value="1"/>
</dbReference>
<dbReference type="PANTHER" id="PTHR43805:SF1">
    <property type="entry name" value="GP-PDE DOMAIN-CONTAINING PROTEIN"/>
    <property type="match status" value="1"/>
</dbReference>
<dbReference type="GO" id="GO:0008081">
    <property type="term" value="F:phosphoric diester hydrolase activity"/>
    <property type="evidence" value="ECO:0007669"/>
    <property type="project" value="InterPro"/>
</dbReference>
<proteinExistence type="predicted"/>
<dbReference type="GO" id="GO:0006629">
    <property type="term" value="P:lipid metabolic process"/>
    <property type="evidence" value="ECO:0007669"/>
    <property type="project" value="InterPro"/>
</dbReference>
<evidence type="ECO:0000313" key="2">
    <source>
        <dbReference type="EMBL" id="AZI57929.1"/>
    </source>
</evidence>
<reference evidence="2 3" key="1">
    <citation type="submission" date="2018-11" db="EMBL/GenBank/DDBJ databases">
        <authorList>
            <person name="Da X."/>
        </authorList>
    </citation>
    <scope>NUCLEOTIDE SEQUENCE [LARGE SCALE GENOMIC DNA]</scope>
    <source>
        <strain evidence="2 3">S14-144</strain>
    </source>
</reference>
<dbReference type="EMBL" id="CP034170">
    <property type="protein sequence ID" value="AZI57929.1"/>
    <property type="molecule type" value="Genomic_DNA"/>
</dbReference>
<gene>
    <name evidence="2" type="ORF">EH165_07020</name>
</gene>